<evidence type="ECO:0000256" key="2">
    <source>
        <dbReference type="SAM" id="Phobius"/>
    </source>
</evidence>
<feature type="transmembrane region" description="Helical" evidence="2">
    <location>
        <begin position="217"/>
        <end position="238"/>
    </location>
</feature>
<comment type="caution">
    <text evidence="3">The sequence shown here is derived from an EMBL/GenBank/DDBJ whole genome shotgun (WGS) entry which is preliminary data.</text>
</comment>
<evidence type="ECO:0000256" key="1">
    <source>
        <dbReference type="SAM" id="MobiDB-lite"/>
    </source>
</evidence>
<dbReference type="InParanoid" id="A0A5J5EY32"/>
<proteinExistence type="predicted"/>
<protein>
    <submittedName>
        <fullName evidence="3">Uncharacterized protein</fullName>
    </submittedName>
</protein>
<dbReference type="EMBL" id="VXIS01000081">
    <property type="protein sequence ID" value="KAA8907230.1"/>
    <property type="molecule type" value="Genomic_DNA"/>
</dbReference>
<organism evidence="3 4">
    <name type="scientific">Sphaerosporella brunnea</name>
    <dbReference type="NCBI Taxonomy" id="1250544"/>
    <lineage>
        <taxon>Eukaryota</taxon>
        <taxon>Fungi</taxon>
        <taxon>Dikarya</taxon>
        <taxon>Ascomycota</taxon>
        <taxon>Pezizomycotina</taxon>
        <taxon>Pezizomycetes</taxon>
        <taxon>Pezizales</taxon>
        <taxon>Pyronemataceae</taxon>
        <taxon>Sphaerosporella</taxon>
    </lineage>
</organism>
<keyword evidence="2" id="KW-0812">Transmembrane</keyword>
<keyword evidence="4" id="KW-1185">Reference proteome</keyword>
<dbReference type="Proteomes" id="UP000326924">
    <property type="component" value="Unassembled WGS sequence"/>
</dbReference>
<feature type="compositionally biased region" description="Low complexity" evidence="1">
    <location>
        <begin position="78"/>
        <end position="93"/>
    </location>
</feature>
<accession>A0A5J5EY32</accession>
<name>A0A5J5EY32_9PEZI</name>
<feature type="region of interest" description="Disordered" evidence="1">
    <location>
        <begin position="78"/>
        <end position="126"/>
    </location>
</feature>
<dbReference type="AlphaFoldDB" id="A0A5J5EY32"/>
<reference evidence="3 4" key="1">
    <citation type="submission" date="2019-09" db="EMBL/GenBank/DDBJ databases">
        <title>Draft genome of the ectomycorrhizal ascomycete Sphaerosporella brunnea.</title>
        <authorList>
            <consortium name="DOE Joint Genome Institute"/>
            <person name="Benucci G.M."/>
            <person name="Marozzi G."/>
            <person name="Antonielli L."/>
            <person name="Sanchez S."/>
            <person name="Marco P."/>
            <person name="Wang X."/>
            <person name="Falini L.B."/>
            <person name="Barry K."/>
            <person name="Haridas S."/>
            <person name="Lipzen A."/>
            <person name="Labutti K."/>
            <person name="Grigoriev I.V."/>
            <person name="Murat C."/>
            <person name="Martin F."/>
            <person name="Albertini E."/>
            <person name="Donnini D."/>
            <person name="Bonito G."/>
        </authorList>
    </citation>
    <scope>NUCLEOTIDE SEQUENCE [LARGE SCALE GENOMIC DNA]</scope>
    <source>
        <strain evidence="3 4">Sb_GMNB300</strain>
    </source>
</reference>
<evidence type="ECO:0000313" key="3">
    <source>
        <dbReference type="EMBL" id="KAA8907230.1"/>
    </source>
</evidence>
<keyword evidence="2" id="KW-0472">Membrane</keyword>
<evidence type="ECO:0000313" key="4">
    <source>
        <dbReference type="Proteomes" id="UP000326924"/>
    </source>
</evidence>
<gene>
    <name evidence="3" type="ORF">FN846DRAFT_889946</name>
</gene>
<feature type="compositionally biased region" description="Polar residues" evidence="1">
    <location>
        <begin position="116"/>
        <end position="126"/>
    </location>
</feature>
<sequence>MRRFVKGLTQPHDHEMRSVKQDVEHANIETAQLALSSLWSRVSSEVASGVTISEETFQQMARSIRVLFFSVSPILSASVPTTTPQTSQTGAPTHQPESRLAGSPPQRPADPHSPSRAASPSTVAASGSQEAGVRVCITGKNHHAPAVGQRRCDLCRSREAWYKSARSAPYPLPGGPRRSRKDRGHEHQQKKCMPNIYQCITRYQLLAIRSVPSNASFVALCGFLFLEFGTAGFCFFLLRLQWLYVFVFQGYLGG</sequence>
<feature type="region of interest" description="Disordered" evidence="1">
    <location>
        <begin position="166"/>
        <end position="187"/>
    </location>
</feature>
<keyword evidence="2" id="KW-1133">Transmembrane helix</keyword>